<protein>
    <submittedName>
        <fullName evidence="2">Competence protein ComEA</fullName>
    </submittedName>
</protein>
<keyword evidence="3" id="KW-1185">Reference proteome</keyword>
<dbReference type="Gene3D" id="1.10.150.280">
    <property type="entry name" value="AF1531-like domain"/>
    <property type="match status" value="2"/>
</dbReference>
<name>A0ABQ3IBA9_9BACT</name>
<gene>
    <name evidence="2" type="ORF">GCM10011340_22850</name>
</gene>
<dbReference type="PROSITE" id="PS51257">
    <property type="entry name" value="PROKAR_LIPOPROTEIN"/>
    <property type="match status" value="1"/>
</dbReference>
<dbReference type="InterPro" id="IPR051675">
    <property type="entry name" value="Endo/Exo/Phosphatase_dom_1"/>
</dbReference>
<proteinExistence type="predicted"/>
<reference evidence="3" key="1">
    <citation type="journal article" date="2019" name="Int. J. Syst. Evol. Microbiol.">
        <title>The Global Catalogue of Microorganisms (GCM) 10K type strain sequencing project: providing services to taxonomists for standard genome sequencing and annotation.</title>
        <authorList>
            <consortium name="The Broad Institute Genomics Platform"/>
            <consortium name="The Broad Institute Genome Sequencing Center for Infectious Disease"/>
            <person name="Wu L."/>
            <person name="Ma J."/>
        </authorList>
    </citation>
    <scope>NUCLEOTIDE SEQUENCE [LARGE SCALE GENOMIC DNA]</scope>
    <source>
        <strain evidence="3">CGMCC 1.15111</strain>
    </source>
</reference>
<sequence>MINRAKQLFFRLISFSKTEAKGTVVLFVLIGCCLVAPRVYIRFSGRTYDNQADRLKLDSLLTQIEAFRDTMVKPEVELKKFDPNQASVDDLVAVGIPRFLAQRIERYRNGGGFFRVRDDLSKIYDFPDSLFLVLEPFIDLPRQPIGIQKKAVVRKSESQKRNESARWVEQVSRFEEPGLMIDINKADSADFQQLHGIGPGYAGRMIKFREALGGFHSVEQLADLYGMSDSLYLQIRSFLHVADSVTLKAVPINIATFKQLNSHPYISYELTKEILMTKSKYGKFKTPEDLRRLSLLDSSTRMKLIPYIKF</sequence>
<evidence type="ECO:0000256" key="1">
    <source>
        <dbReference type="SAM" id="Phobius"/>
    </source>
</evidence>
<dbReference type="Pfam" id="PF12836">
    <property type="entry name" value="HHH_3"/>
    <property type="match status" value="2"/>
</dbReference>
<dbReference type="SUPFAM" id="SSF47781">
    <property type="entry name" value="RuvA domain 2-like"/>
    <property type="match status" value="3"/>
</dbReference>
<keyword evidence="1" id="KW-0472">Membrane</keyword>
<dbReference type="InterPro" id="IPR010994">
    <property type="entry name" value="RuvA_2-like"/>
</dbReference>
<evidence type="ECO:0000313" key="2">
    <source>
        <dbReference type="EMBL" id="GHE66849.1"/>
    </source>
</evidence>
<keyword evidence="1" id="KW-0812">Transmembrane</keyword>
<keyword evidence="1" id="KW-1133">Transmembrane helix</keyword>
<accession>A0ABQ3IBA9</accession>
<evidence type="ECO:0000313" key="3">
    <source>
        <dbReference type="Proteomes" id="UP000658258"/>
    </source>
</evidence>
<comment type="caution">
    <text evidence="2">The sequence shown here is derived from an EMBL/GenBank/DDBJ whole genome shotgun (WGS) entry which is preliminary data.</text>
</comment>
<dbReference type="PANTHER" id="PTHR21180">
    <property type="entry name" value="ENDONUCLEASE/EXONUCLEASE/PHOSPHATASE FAMILY DOMAIN-CONTAINING PROTEIN 1"/>
    <property type="match status" value="1"/>
</dbReference>
<dbReference type="PANTHER" id="PTHR21180:SF32">
    <property type="entry name" value="ENDONUCLEASE_EXONUCLEASE_PHOSPHATASE FAMILY DOMAIN-CONTAINING PROTEIN 1"/>
    <property type="match status" value="1"/>
</dbReference>
<dbReference type="Proteomes" id="UP000658258">
    <property type="component" value="Unassembled WGS sequence"/>
</dbReference>
<organism evidence="2 3">
    <name type="scientific">Roseivirga thermotolerans</name>
    <dbReference type="NCBI Taxonomy" id="1758176"/>
    <lineage>
        <taxon>Bacteria</taxon>
        <taxon>Pseudomonadati</taxon>
        <taxon>Bacteroidota</taxon>
        <taxon>Cytophagia</taxon>
        <taxon>Cytophagales</taxon>
        <taxon>Roseivirgaceae</taxon>
        <taxon>Roseivirga</taxon>
    </lineage>
</organism>
<feature type="transmembrane region" description="Helical" evidence="1">
    <location>
        <begin position="20"/>
        <end position="41"/>
    </location>
</feature>
<dbReference type="EMBL" id="BNAG01000003">
    <property type="protein sequence ID" value="GHE66849.1"/>
    <property type="molecule type" value="Genomic_DNA"/>
</dbReference>
<dbReference type="RefSeq" id="WP_189630389.1">
    <property type="nucleotide sequence ID" value="NZ_BNAG01000003.1"/>
</dbReference>